<keyword evidence="2" id="KW-0560">Oxidoreductase</keyword>
<dbReference type="GO" id="GO:0051287">
    <property type="term" value="F:NAD binding"/>
    <property type="evidence" value="ECO:0007669"/>
    <property type="project" value="InterPro"/>
</dbReference>
<dbReference type="NCBIfam" id="TIGR03026">
    <property type="entry name" value="NDP-sugDHase"/>
    <property type="match status" value="1"/>
</dbReference>
<dbReference type="Pfam" id="PF00984">
    <property type="entry name" value="UDPG_MGDP_dh"/>
    <property type="match status" value="1"/>
</dbReference>
<dbReference type="Proteomes" id="UP000234456">
    <property type="component" value="Unassembled WGS sequence"/>
</dbReference>
<dbReference type="GO" id="GO:0000271">
    <property type="term" value="P:polysaccharide biosynthetic process"/>
    <property type="evidence" value="ECO:0007669"/>
    <property type="project" value="InterPro"/>
</dbReference>
<dbReference type="InterPro" id="IPR001732">
    <property type="entry name" value="UDP-Glc/GDP-Man_DH_N"/>
</dbReference>
<evidence type="ECO:0000259" key="5">
    <source>
        <dbReference type="SMART" id="SM00984"/>
    </source>
</evidence>
<dbReference type="GO" id="GO:0016616">
    <property type="term" value="F:oxidoreductase activity, acting on the CH-OH group of donors, NAD or NADP as acceptor"/>
    <property type="evidence" value="ECO:0007669"/>
    <property type="project" value="InterPro"/>
</dbReference>
<evidence type="ECO:0000256" key="2">
    <source>
        <dbReference type="ARBA" id="ARBA00023002"/>
    </source>
</evidence>
<keyword evidence="3" id="KW-0520">NAD</keyword>
<dbReference type="SMART" id="SM00984">
    <property type="entry name" value="UDPG_MGDP_dh_C"/>
    <property type="match status" value="1"/>
</dbReference>
<evidence type="ECO:0000313" key="7">
    <source>
        <dbReference type="Proteomes" id="UP000234456"/>
    </source>
</evidence>
<dbReference type="InterPro" id="IPR014027">
    <property type="entry name" value="UDP-Glc/GDP-Man_DH_C"/>
</dbReference>
<dbReference type="AlphaFoldDB" id="A0A2N4TSC5"/>
<dbReference type="PANTHER" id="PTHR43491:SF2">
    <property type="entry name" value="UDP-N-ACETYL-D-MANNOSAMINE DEHYDROGENASE"/>
    <property type="match status" value="1"/>
</dbReference>
<dbReference type="InterPro" id="IPR036291">
    <property type="entry name" value="NAD(P)-bd_dom_sf"/>
</dbReference>
<reference evidence="6 7" key="1">
    <citation type="submission" date="2017-12" db="EMBL/GenBank/DDBJ databases">
        <title>Draft genome sequence of Ralstonia pickettii 52.</title>
        <authorList>
            <person name="Zheng B."/>
        </authorList>
    </citation>
    <scope>NUCLEOTIDE SEQUENCE [LARGE SCALE GENOMIC DNA]</scope>
    <source>
        <strain evidence="6 7">52</strain>
    </source>
</reference>
<dbReference type="RefSeq" id="WP_102065675.1">
    <property type="nucleotide sequence ID" value="NZ_PKQE01000002.1"/>
</dbReference>
<dbReference type="InterPro" id="IPR014026">
    <property type="entry name" value="UDP-Glc/GDP-Man_DH_dimer"/>
</dbReference>
<dbReference type="EMBL" id="PKQE01000002">
    <property type="protein sequence ID" value="PLC42610.1"/>
    <property type="molecule type" value="Genomic_DNA"/>
</dbReference>
<feature type="domain" description="UDP-glucose/GDP-mannose dehydrogenase C-terminal" evidence="5">
    <location>
        <begin position="342"/>
        <end position="444"/>
    </location>
</feature>
<proteinExistence type="inferred from homology"/>
<dbReference type="Gene3D" id="3.40.50.720">
    <property type="entry name" value="NAD(P)-binding Rossmann-like Domain"/>
    <property type="match status" value="2"/>
</dbReference>
<evidence type="ECO:0000256" key="4">
    <source>
        <dbReference type="PIRNR" id="PIRNR000124"/>
    </source>
</evidence>
<dbReference type="PIRSF" id="PIRSF000124">
    <property type="entry name" value="UDPglc_GDPman_dh"/>
    <property type="match status" value="1"/>
</dbReference>
<dbReference type="InterPro" id="IPR036220">
    <property type="entry name" value="UDP-Glc/GDP-Man_DH_C_sf"/>
</dbReference>
<sequence>MSRGGESTFAENLFIKPAPRWPDPVAPAVEPATVRIAVVGLGYVGAPLAVAFSKHFAVSGLDIDATRVAELTEGRDRTNELTGNELLESGARFTTDATVLGQADVIVVTVPTPVDQARVPDLNPVMQASISVGKHMKRGAVVVYESTVYPGVTEEICIPLLERHSGLKHLKDFHVGYSPERINPGDRVHTLTTMTKIVAGDTPETLQALVSLYGAVTQVHPAKSIKVAEAAKVLENTQRDVNIALMNEVSQLLAALGVDTHDVLAAARSKWNFLDFRPGLVGGHCISVDPYYLTHKAASCGFNASLILAARETNDSMSQFVVDQLMRRMTQCHLLGPHTLVTILGTTFKEDVPDIRNSKVADIVKKLGALGIRTQVIDPLADSNEVAHEYGFRLTRLADAKAADAIVLAVPHTEYREGGWALVESLARPGSPFVVSDLKAVLDRDTCPDRAVLWRP</sequence>
<dbReference type="PIRSF" id="PIRSF500136">
    <property type="entry name" value="UDP_ManNAc_DH"/>
    <property type="match status" value="1"/>
</dbReference>
<accession>A0A2N4TSC5</accession>
<dbReference type="Pfam" id="PF03721">
    <property type="entry name" value="UDPG_MGDP_dh_N"/>
    <property type="match status" value="1"/>
</dbReference>
<comment type="caution">
    <text evidence="6">The sequence shown here is derived from an EMBL/GenBank/DDBJ whole genome shotgun (WGS) entry which is preliminary data.</text>
</comment>
<dbReference type="Pfam" id="PF03720">
    <property type="entry name" value="UDPG_MGDP_dh_C"/>
    <property type="match status" value="1"/>
</dbReference>
<dbReference type="InterPro" id="IPR008927">
    <property type="entry name" value="6-PGluconate_DH-like_C_sf"/>
</dbReference>
<evidence type="ECO:0000313" key="6">
    <source>
        <dbReference type="EMBL" id="PLC42610.1"/>
    </source>
</evidence>
<dbReference type="SUPFAM" id="SSF52413">
    <property type="entry name" value="UDP-glucose/GDP-mannose dehydrogenase C-terminal domain"/>
    <property type="match status" value="1"/>
</dbReference>
<organism evidence="6 7">
    <name type="scientific">Ralstonia pickettii</name>
    <name type="common">Burkholderia pickettii</name>
    <dbReference type="NCBI Taxonomy" id="329"/>
    <lineage>
        <taxon>Bacteria</taxon>
        <taxon>Pseudomonadati</taxon>
        <taxon>Pseudomonadota</taxon>
        <taxon>Betaproteobacteria</taxon>
        <taxon>Burkholderiales</taxon>
        <taxon>Burkholderiaceae</taxon>
        <taxon>Ralstonia</taxon>
    </lineage>
</organism>
<evidence type="ECO:0000256" key="1">
    <source>
        <dbReference type="ARBA" id="ARBA00006601"/>
    </source>
</evidence>
<name>A0A2N4TSC5_RALPI</name>
<dbReference type="InterPro" id="IPR028359">
    <property type="entry name" value="UDP_ManNAc/GlcNAc_DH"/>
</dbReference>
<dbReference type="GO" id="GO:0016628">
    <property type="term" value="F:oxidoreductase activity, acting on the CH-CH group of donors, NAD or NADP as acceptor"/>
    <property type="evidence" value="ECO:0007669"/>
    <property type="project" value="InterPro"/>
</dbReference>
<dbReference type="InterPro" id="IPR017476">
    <property type="entry name" value="UDP-Glc/GDP-Man"/>
</dbReference>
<gene>
    <name evidence="6" type="ORF">C0Q88_11700</name>
</gene>
<protein>
    <submittedName>
        <fullName evidence="6">Nucleotide sugar dehydrogenase</fullName>
    </submittedName>
</protein>
<dbReference type="SUPFAM" id="SSF51735">
    <property type="entry name" value="NAD(P)-binding Rossmann-fold domains"/>
    <property type="match status" value="1"/>
</dbReference>
<dbReference type="SUPFAM" id="SSF48179">
    <property type="entry name" value="6-phosphogluconate dehydrogenase C-terminal domain-like"/>
    <property type="match status" value="1"/>
</dbReference>
<comment type="similarity">
    <text evidence="1 4">Belongs to the UDP-glucose/GDP-mannose dehydrogenase family.</text>
</comment>
<dbReference type="PANTHER" id="PTHR43491">
    <property type="entry name" value="UDP-N-ACETYL-D-MANNOSAMINE DEHYDROGENASE"/>
    <property type="match status" value="1"/>
</dbReference>
<dbReference type="OrthoDB" id="9803238at2"/>
<evidence type="ECO:0000256" key="3">
    <source>
        <dbReference type="ARBA" id="ARBA00023027"/>
    </source>
</evidence>